<dbReference type="PROSITE" id="PS50994">
    <property type="entry name" value="INTEGRASE"/>
    <property type="match status" value="1"/>
</dbReference>
<organism evidence="2">
    <name type="scientific">Vitis vinifera</name>
    <name type="common">Grape</name>
    <dbReference type="NCBI Taxonomy" id="29760"/>
    <lineage>
        <taxon>Eukaryota</taxon>
        <taxon>Viridiplantae</taxon>
        <taxon>Streptophyta</taxon>
        <taxon>Embryophyta</taxon>
        <taxon>Tracheophyta</taxon>
        <taxon>Spermatophyta</taxon>
        <taxon>Magnoliopsida</taxon>
        <taxon>eudicotyledons</taxon>
        <taxon>Gunneridae</taxon>
        <taxon>Pentapetalae</taxon>
        <taxon>rosids</taxon>
        <taxon>Vitales</taxon>
        <taxon>Vitaceae</taxon>
        <taxon>Viteae</taxon>
        <taxon>Vitis</taxon>
    </lineage>
</organism>
<dbReference type="SUPFAM" id="SSF53098">
    <property type="entry name" value="Ribonuclease H-like"/>
    <property type="match status" value="1"/>
</dbReference>
<gene>
    <name evidence="2" type="ORF">VITISV_017435</name>
</gene>
<reference evidence="2" key="1">
    <citation type="journal article" date="2007" name="PLoS ONE">
        <title>The first genome sequence of an elite grapevine cultivar (Pinot noir Vitis vinifera L.): coping with a highly heterozygous genome.</title>
        <authorList>
            <person name="Velasco R."/>
            <person name="Zharkikh A."/>
            <person name="Troggio M."/>
            <person name="Cartwright D.A."/>
            <person name="Cestaro A."/>
            <person name="Pruss D."/>
            <person name="Pindo M."/>
            <person name="FitzGerald L.M."/>
            <person name="Vezzulli S."/>
            <person name="Reid J."/>
            <person name="Malacarne G."/>
            <person name="Iliev D."/>
            <person name="Coppola G."/>
            <person name="Wardell B."/>
            <person name="Micheletti D."/>
            <person name="Macalma T."/>
            <person name="Facci M."/>
            <person name="Mitchell J.T."/>
            <person name="Perazzolli M."/>
            <person name="Eldredge G."/>
            <person name="Gatto P."/>
            <person name="Oyzerski R."/>
            <person name="Moretto M."/>
            <person name="Gutin N."/>
            <person name="Stefanini M."/>
            <person name="Chen Y."/>
            <person name="Segala C."/>
            <person name="Davenport C."/>
            <person name="Dematte L."/>
            <person name="Mraz A."/>
            <person name="Battilana J."/>
            <person name="Stormo K."/>
            <person name="Costa F."/>
            <person name="Tao Q."/>
            <person name="Si-Ammour A."/>
            <person name="Harkins T."/>
            <person name="Lackey A."/>
            <person name="Perbost C."/>
            <person name="Taillon B."/>
            <person name="Stella A."/>
            <person name="Solovyev V."/>
            <person name="Fawcett J.A."/>
            <person name="Sterck L."/>
            <person name="Vandepoele K."/>
            <person name="Grando S.M."/>
            <person name="Toppo S."/>
            <person name="Moser C."/>
            <person name="Lanchbury J."/>
            <person name="Bogden R."/>
            <person name="Skolnick M."/>
            <person name="Sgaramella V."/>
            <person name="Bhatnagar S.K."/>
            <person name="Fontana P."/>
            <person name="Gutin A."/>
            <person name="Van de Peer Y."/>
            <person name="Salamini F."/>
            <person name="Viola R."/>
        </authorList>
    </citation>
    <scope>NUCLEOTIDE SEQUENCE</scope>
</reference>
<feature type="domain" description="Integrase catalytic" evidence="1">
    <location>
        <begin position="113"/>
        <end position="271"/>
    </location>
</feature>
<evidence type="ECO:0000313" key="2">
    <source>
        <dbReference type="EMBL" id="CAN81472.1"/>
    </source>
</evidence>
<dbReference type="InterPro" id="IPR001584">
    <property type="entry name" value="Integrase_cat-core"/>
</dbReference>
<dbReference type="PANTHER" id="PTHR37984">
    <property type="entry name" value="PROTEIN CBG26694"/>
    <property type="match status" value="1"/>
</dbReference>
<dbReference type="InterPro" id="IPR036397">
    <property type="entry name" value="RNaseH_sf"/>
</dbReference>
<dbReference type="GO" id="GO:0015074">
    <property type="term" value="P:DNA integration"/>
    <property type="evidence" value="ECO:0007669"/>
    <property type="project" value="InterPro"/>
</dbReference>
<dbReference type="InterPro" id="IPR050951">
    <property type="entry name" value="Retrovirus_Pol_polyprotein"/>
</dbReference>
<accession>A5BU00</accession>
<evidence type="ECO:0000259" key="1">
    <source>
        <dbReference type="PROSITE" id="PS50994"/>
    </source>
</evidence>
<dbReference type="PANTHER" id="PTHR37984:SF5">
    <property type="entry name" value="PROTEIN NYNRIN-LIKE"/>
    <property type="match status" value="1"/>
</dbReference>
<dbReference type="Gene3D" id="3.30.420.10">
    <property type="entry name" value="Ribonuclease H-like superfamily/Ribonuclease H"/>
    <property type="match status" value="1"/>
</dbReference>
<dbReference type="AlphaFoldDB" id="A5BU00"/>
<name>A5BU00_VITVI</name>
<dbReference type="InterPro" id="IPR012337">
    <property type="entry name" value="RNaseH-like_sf"/>
</dbReference>
<proteinExistence type="predicted"/>
<sequence length="696" mass="78207">MVSMRPLMNVYLASQMVESAAENLQNEFRYGIPLQARPLLDCLDQMSTETDQRQRSSSKSGAANLMAPVPIDWLIVASYVQLVHCANSTDWQPLPFPYGRVFLICMVEGHNKGLSNPSIRVSEVAQERHEYILVAIDYFIKWVEATSYVSLTAAKVAKFIKSHIICQYGIPHELISNRGVHFRGEVNTLVQEYGIQQYQLSAYRLQTNGAVEAANKNIKRILQKMVVTSQNWSKKLSFALWAYRTSIGATPFSLVYGMEVVLPVEIEVVHGFSFLHLASSLRLSLSFVFIVSSRPSFVFPGVMMMRSRPSISNQHLVRIPYLFDGSPTSCLHPPSFRRLSGIVSKSPIFFMTLLHRVQIPYLFGSSLTSCPNPLSFRWLSRIVSESPIFSTAPRHRVRIPYLFNDSLALCPNSLSFQTLSDIVSGSPILSAALQHCVQIPFIFLEALRHHVQIPYCFSSSPTSCPDTLSFWRLSKIMSGSLFFSTALRHRVWIPYLFGSSPTLCPDPLSFRQLPCIVSGSPIIPESLQIPYLSDDSLALSPNPYLSTALWNCVRIPIISTALRHHVRILYLFGGSPTSCPNPLSFLRLFGIVSGFPVFFTTLRHHVPIPCLFGDSPTLCLDPLSFRWLFGIVSGSHFFSATLRYHARIPYHFNNSLASCSNPFIFSTALWHCVQTPLSFRRFSDIMSGSSIFSVAL</sequence>
<protein>
    <recommendedName>
        <fullName evidence="1">Integrase catalytic domain-containing protein</fullName>
    </recommendedName>
</protein>
<dbReference type="GO" id="GO:0003676">
    <property type="term" value="F:nucleic acid binding"/>
    <property type="evidence" value="ECO:0007669"/>
    <property type="project" value="InterPro"/>
</dbReference>
<dbReference type="EMBL" id="AM471020">
    <property type="protein sequence ID" value="CAN81472.1"/>
    <property type="molecule type" value="Genomic_DNA"/>
</dbReference>